<accession>A0A0D9X7U8</accession>
<keyword evidence="1" id="KW-0472">Membrane</keyword>
<feature type="transmembrane region" description="Helical" evidence="1">
    <location>
        <begin position="61"/>
        <end position="79"/>
    </location>
</feature>
<reference evidence="2" key="3">
    <citation type="submission" date="2015-04" db="UniProtKB">
        <authorList>
            <consortium name="EnsemblPlants"/>
        </authorList>
    </citation>
    <scope>IDENTIFICATION</scope>
</reference>
<evidence type="ECO:0000313" key="3">
    <source>
        <dbReference type="Proteomes" id="UP000032180"/>
    </source>
</evidence>
<keyword evidence="3" id="KW-1185">Reference proteome</keyword>
<dbReference type="HOGENOM" id="CLU_1392216_0_0_1"/>
<sequence length="200" mass="22162">MAAEASPSWFRRILDVIIDSVLTLSLCVMWVTTASTAASIAGRMAGAGQVVAAAEAATDSSTSLFFALLPFFSLMTLVREEILKKEGRWMYRGKCPFNMILKRDLPFLCISIAGAMKQVLATCKTIQEIGSFITDAGILGALIVNCLFGIPWLMRLYRLPVSALYAEGENNFCFNSVAYVRQIDWYEMVSEMAWLVCEKP</sequence>
<protein>
    <submittedName>
        <fullName evidence="2">Uncharacterized protein</fullName>
    </submittedName>
</protein>
<dbReference type="AlphaFoldDB" id="A0A0D9X7U8"/>
<proteinExistence type="predicted"/>
<reference evidence="2 3" key="1">
    <citation type="submission" date="2012-08" db="EMBL/GenBank/DDBJ databases">
        <title>Oryza genome evolution.</title>
        <authorList>
            <person name="Wing R.A."/>
        </authorList>
    </citation>
    <scope>NUCLEOTIDE SEQUENCE</scope>
</reference>
<dbReference type="EnsemblPlants" id="LPERR08G12150.1">
    <property type="protein sequence ID" value="LPERR08G12150.1"/>
    <property type="gene ID" value="LPERR08G12150"/>
</dbReference>
<keyword evidence="1" id="KW-1133">Transmembrane helix</keyword>
<evidence type="ECO:0000256" key="1">
    <source>
        <dbReference type="SAM" id="Phobius"/>
    </source>
</evidence>
<organism evidence="2 3">
    <name type="scientific">Leersia perrieri</name>
    <dbReference type="NCBI Taxonomy" id="77586"/>
    <lineage>
        <taxon>Eukaryota</taxon>
        <taxon>Viridiplantae</taxon>
        <taxon>Streptophyta</taxon>
        <taxon>Embryophyta</taxon>
        <taxon>Tracheophyta</taxon>
        <taxon>Spermatophyta</taxon>
        <taxon>Magnoliopsida</taxon>
        <taxon>Liliopsida</taxon>
        <taxon>Poales</taxon>
        <taxon>Poaceae</taxon>
        <taxon>BOP clade</taxon>
        <taxon>Oryzoideae</taxon>
        <taxon>Oryzeae</taxon>
        <taxon>Oryzinae</taxon>
        <taxon>Leersia</taxon>
    </lineage>
</organism>
<dbReference type="Gramene" id="LPERR08G12150.1">
    <property type="protein sequence ID" value="LPERR08G12150.1"/>
    <property type="gene ID" value="LPERR08G12150"/>
</dbReference>
<evidence type="ECO:0000313" key="2">
    <source>
        <dbReference type="EnsemblPlants" id="LPERR08G12150.1"/>
    </source>
</evidence>
<dbReference type="Proteomes" id="UP000032180">
    <property type="component" value="Chromosome 8"/>
</dbReference>
<feature type="transmembrane region" description="Helical" evidence="1">
    <location>
        <begin position="21"/>
        <end position="41"/>
    </location>
</feature>
<name>A0A0D9X7U8_9ORYZ</name>
<feature type="transmembrane region" description="Helical" evidence="1">
    <location>
        <begin position="132"/>
        <end position="154"/>
    </location>
</feature>
<keyword evidence="1" id="KW-0812">Transmembrane</keyword>
<reference evidence="3" key="2">
    <citation type="submission" date="2013-12" db="EMBL/GenBank/DDBJ databases">
        <authorList>
            <person name="Yu Y."/>
            <person name="Lee S."/>
            <person name="de Baynast K."/>
            <person name="Wissotski M."/>
            <person name="Liu L."/>
            <person name="Talag J."/>
            <person name="Goicoechea J."/>
            <person name="Angelova A."/>
            <person name="Jetty R."/>
            <person name="Kudrna D."/>
            <person name="Golser W."/>
            <person name="Rivera L."/>
            <person name="Zhang J."/>
            <person name="Wing R."/>
        </authorList>
    </citation>
    <scope>NUCLEOTIDE SEQUENCE</scope>
</reference>